<dbReference type="EMBL" id="KN827995">
    <property type="protein sequence ID" value="KIK75595.1"/>
    <property type="molecule type" value="Genomic_DNA"/>
</dbReference>
<dbReference type="PANTHER" id="PTHR34605:SF3">
    <property type="entry name" value="P CELL-TYPE AGGLUTINATION PROTEIN MAP4-LIKE-RELATED"/>
    <property type="match status" value="1"/>
</dbReference>
<name>A0A0D0DDT3_9AGAM</name>
<evidence type="ECO:0000256" key="1">
    <source>
        <dbReference type="ARBA" id="ARBA00023125"/>
    </source>
</evidence>
<dbReference type="InterPro" id="IPR010998">
    <property type="entry name" value="Integrase_recombinase_N"/>
</dbReference>
<proteinExistence type="predicted"/>
<dbReference type="HOGENOM" id="CLU_003292_2_1_1"/>
<dbReference type="Gene3D" id="1.10.150.130">
    <property type="match status" value="1"/>
</dbReference>
<dbReference type="AlphaFoldDB" id="A0A0D0DDT3"/>
<feature type="non-terminal residue" evidence="3">
    <location>
        <position position="1"/>
    </location>
</feature>
<organism evidence="3 4">
    <name type="scientific">Paxillus rubicundulus Ve08.2h10</name>
    <dbReference type="NCBI Taxonomy" id="930991"/>
    <lineage>
        <taxon>Eukaryota</taxon>
        <taxon>Fungi</taxon>
        <taxon>Dikarya</taxon>
        <taxon>Basidiomycota</taxon>
        <taxon>Agaricomycotina</taxon>
        <taxon>Agaricomycetes</taxon>
        <taxon>Agaricomycetidae</taxon>
        <taxon>Boletales</taxon>
        <taxon>Paxilineae</taxon>
        <taxon>Paxillaceae</taxon>
        <taxon>Paxillus</taxon>
    </lineage>
</organism>
<accession>A0A0D0DDT3</accession>
<keyword evidence="1" id="KW-0238">DNA-binding</keyword>
<evidence type="ECO:0000313" key="3">
    <source>
        <dbReference type="EMBL" id="KIK75595.1"/>
    </source>
</evidence>
<keyword evidence="2" id="KW-0812">Transmembrane</keyword>
<keyword evidence="2" id="KW-0472">Membrane</keyword>
<keyword evidence="2" id="KW-1133">Transmembrane helix</keyword>
<dbReference type="InterPro" id="IPR052925">
    <property type="entry name" value="Phage_Integrase-like_Recomb"/>
</dbReference>
<reference evidence="4" key="2">
    <citation type="submission" date="2015-01" db="EMBL/GenBank/DDBJ databases">
        <title>Evolutionary Origins and Diversification of the Mycorrhizal Mutualists.</title>
        <authorList>
            <consortium name="DOE Joint Genome Institute"/>
            <consortium name="Mycorrhizal Genomics Consortium"/>
            <person name="Kohler A."/>
            <person name="Kuo A."/>
            <person name="Nagy L.G."/>
            <person name="Floudas D."/>
            <person name="Copeland A."/>
            <person name="Barry K.W."/>
            <person name="Cichocki N."/>
            <person name="Veneault-Fourrey C."/>
            <person name="LaButti K."/>
            <person name="Lindquist E.A."/>
            <person name="Lipzen A."/>
            <person name="Lundell T."/>
            <person name="Morin E."/>
            <person name="Murat C."/>
            <person name="Riley R."/>
            <person name="Ohm R."/>
            <person name="Sun H."/>
            <person name="Tunlid A."/>
            <person name="Henrissat B."/>
            <person name="Grigoriev I.V."/>
            <person name="Hibbett D.S."/>
            <person name="Martin F."/>
        </authorList>
    </citation>
    <scope>NUCLEOTIDE SEQUENCE [LARGE SCALE GENOMIC DNA]</scope>
    <source>
        <strain evidence="4">Ve08.2h10</strain>
    </source>
</reference>
<reference evidence="3 4" key="1">
    <citation type="submission" date="2014-04" db="EMBL/GenBank/DDBJ databases">
        <authorList>
            <consortium name="DOE Joint Genome Institute"/>
            <person name="Kuo A."/>
            <person name="Kohler A."/>
            <person name="Jargeat P."/>
            <person name="Nagy L.G."/>
            <person name="Floudas D."/>
            <person name="Copeland A."/>
            <person name="Barry K.W."/>
            <person name="Cichocki N."/>
            <person name="Veneault-Fourrey C."/>
            <person name="LaButti K."/>
            <person name="Lindquist E.A."/>
            <person name="Lipzen A."/>
            <person name="Lundell T."/>
            <person name="Morin E."/>
            <person name="Murat C."/>
            <person name="Sun H."/>
            <person name="Tunlid A."/>
            <person name="Henrissat B."/>
            <person name="Grigoriev I.V."/>
            <person name="Hibbett D.S."/>
            <person name="Martin F."/>
            <person name="Nordberg H.P."/>
            <person name="Cantor M.N."/>
            <person name="Hua S.X."/>
        </authorList>
    </citation>
    <scope>NUCLEOTIDE SEQUENCE [LARGE SCALE GENOMIC DNA]</scope>
    <source>
        <strain evidence="3 4">Ve08.2h10</strain>
    </source>
</reference>
<protein>
    <submittedName>
        <fullName evidence="3">Uncharacterized protein</fullName>
    </submittedName>
</protein>
<dbReference type="GO" id="GO:0003677">
    <property type="term" value="F:DNA binding"/>
    <property type="evidence" value="ECO:0007669"/>
    <property type="project" value="UniProtKB-KW"/>
</dbReference>
<dbReference type="STRING" id="930991.A0A0D0DDT3"/>
<dbReference type="PANTHER" id="PTHR34605">
    <property type="entry name" value="PHAGE_INTEGRASE DOMAIN-CONTAINING PROTEIN"/>
    <property type="match status" value="1"/>
</dbReference>
<keyword evidence="4" id="KW-1185">Reference proteome</keyword>
<sequence length="290" mass="31453">DTASQSAKRVKMFPPAANPALCPSCLRPPCKAGDRLLLWSPIKPRSTADVKATLSQNNIQSIYDVILHAWAVSTQETYGSSLLTFHIFCDGKGIPEAEHAPANPTIIAAFISTLAGSYSGSTVTNYVCGIKAWHTIHGLAWGISDSEIDALLKAASSLAPIQSKRPLREPYTIDSLVTIRSQLNLVSPLHVAVFACLTMAFYATARTGELTTKMLHSFDPLSHIKPTDVRVDQDRQGNKITNLHLPKLKSAPNGEDINWARQEGLSDPHAALENHMSVNAPPHDGPLFAY</sequence>
<feature type="transmembrane region" description="Helical" evidence="2">
    <location>
        <begin position="185"/>
        <end position="205"/>
    </location>
</feature>
<evidence type="ECO:0000256" key="2">
    <source>
        <dbReference type="SAM" id="Phobius"/>
    </source>
</evidence>
<dbReference type="InParanoid" id="A0A0D0DDT3"/>
<evidence type="ECO:0000313" key="4">
    <source>
        <dbReference type="Proteomes" id="UP000054538"/>
    </source>
</evidence>
<gene>
    <name evidence="3" type="ORF">PAXRUDRAFT_172340</name>
</gene>
<dbReference type="SUPFAM" id="SSF47823">
    <property type="entry name" value="lambda integrase-like, N-terminal domain"/>
    <property type="match status" value="1"/>
</dbReference>
<dbReference type="OrthoDB" id="2664079at2759"/>
<dbReference type="Proteomes" id="UP000054538">
    <property type="component" value="Unassembled WGS sequence"/>
</dbReference>